<comment type="similarity">
    <text evidence="2">Belongs to the peptidase C40 family.</text>
</comment>
<dbReference type="Gene3D" id="3.90.1720.10">
    <property type="entry name" value="endopeptidase domain like (from Nostoc punctiforme)"/>
    <property type="match status" value="1"/>
</dbReference>
<evidence type="ECO:0000313" key="13">
    <source>
        <dbReference type="Proteomes" id="UP000594034"/>
    </source>
</evidence>
<keyword evidence="9" id="KW-0449">Lipoprotein</keyword>
<evidence type="ECO:0000256" key="4">
    <source>
        <dbReference type="ARBA" id="ARBA00022729"/>
    </source>
</evidence>
<keyword evidence="3" id="KW-0645">Protease</keyword>
<reference evidence="12 13" key="1">
    <citation type="submission" date="2019-05" db="EMBL/GenBank/DDBJ databases">
        <title>OXA-830, a novel chromosomally encoded expanded-spectrum class D beta-lactamase in Aeromonas simiae.</title>
        <authorList>
            <person name="Zhou W."/>
            <person name="Chen Q."/>
        </authorList>
    </citation>
    <scope>NUCLEOTIDE SEQUENCE [LARGE SCALE GENOMIC DNA]</scope>
    <source>
        <strain evidence="12 13">A6</strain>
    </source>
</reference>
<feature type="domain" description="NlpC/P60" evidence="11">
    <location>
        <begin position="27"/>
        <end position="148"/>
    </location>
</feature>
<dbReference type="InterPro" id="IPR038765">
    <property type="entry name" value="Papain-like_cys_pep_sf"/>
</dbReference>
<dbReference type="EMBL" id="CP040449">
    <property type="protein sequence ID" value="QFI53982.1"/>
    <property type="molecule type" value="Genomic_DNA"/>
</dbReference>
<dbReference type="Proteomes" id="UP000594034">
    <property type="component" value="Chromosome"/>
</dbReference>
<gene>
    <name evidence="12" type="ORF">FE240_04305</name>
</gene>
<dbReference type="GO" id="GO:0006508">
    <property type="term" value="P:proteolysis"/>
    <property type="evidence" value="ECO:0007669"/>
    <property type="project" value="UniProtKB-KW"/>
</dbReference>
<organism evidence="12 13">
    <name type="scientific">Aeromonas simiae</name>
    <dbReference type="NCBI Taxonomy" id="218936"/>
    <lineage>
        <taxon>Bacteria</taxon>
        <taxon>Pseudomonadati</taxon>
        <taxon>Pseudomonadota</taxon>
        <taxon>Gammaproteobacteria</taxon>
        <taxon>Aeromonadales</taxon>
        <taxon>Aeromonadaceae</taxon>
        <taxon>Aeromonas</taxon>
    </lineage>
</organism>
<dbReference type="PANTHER" id="PTHR47360:SF3">
    <property type="entry name" value="MUREIN DD-ENDOPEPTIDASE MEPS_MUREIN LD-CARBOXYPEPTIDASE"/>
    <property type="match status" value="1"/>
</dbReference>
<sequence length="161" mass="18163">MRYFLLCGVTLLLAACSSTPDQAPPPTSRNQAFDGFYQQWRGVPYRMGGNSRAGLDCSAFTQLAYQQVFGLSLPRTTTSQANLGQPITRSQLRHGDLVFFKTGWNQYHVGVYTGAGEFIHASTSKGVIRSRLDNVYWRKHYWQARRMDPILLMVQQSAYGS</sequence>
<dbReference type="AlphaFoldDB" id="A0A5J6WSW9"/>
<dbReference type="PROSITE" id="PS51935">
    <property type="entry name" value="NLPC_P60"/>
    <property type="match status" value="1"/>
</dbReference>
<keyword evidence="5" id="KW-0378">Hydrolase</keyword>
<keyword evidence="6" id="KW-0788">Thiol protease</keyword>
<dbReference type="GO" id="GO:0016020">
    <property type="term" value="C:membrane"/>
    <property type="evidence" value="ECO:0007669"/>
    <property type="project" value="UniProtKB-SubCell"/>
</dbReference>
<dbReference type="PANTHER" id="PTHR47360">
    <property type="entry name" value="MUREIN DD-ENDOPEPTIDASE MEPS/MUREIN LD-CARBOXYPEPTIDASE"/>
    <property type="match status" value="1"/>
</dbReference>
<evidence type="ECO:0000256" key="5">
    <source>
        <dbReference type="ARBA" id="ARBA00022801"/>
    </source>
</evidence>
<dbReference type="RefSeq" id="WP_193003507.1">
    <property type="nucleotide sequence ID" value="NZ_CP040449.1"/>
</dbReference>
<evidence type="ECO:0000313" key="12">
    <source>
        <dbReference type="EMBL" id="QFI53982.1"/>
    </source>
</evidence>
<dbReference type="PROSITE" id="PS51257">
    <property type="entry name" value="PROKAR_LIPOPROTEIN"/>
    <property type="match status" value="1"/>
</dbReference>
<feature type="signal peptide" evidence="10">
    <location>
        <begin position="1"/>
        <end position="23"/>
    </location>
</feature>
<evidence type="ECO:0000256" key="6">
    <source>
        <dbReference type="ARBA" id="ARBA00022807"/>
    </source>
</evidence>
<evidence type="ECO:0000256" key="10">
    <source>
        <dbReference type="SAM" id="SignalP"/>
    </source>
</evidence>
<protein>
    <submittedName>
        <fullName evidence="12">Peptidase P60</fullName>
    </submittedName>
</protein>
<dbReference type="GO" id="GO:0008234">
    <property type="term" value="F:cysteine-type peptidase activity"/>
    <property type="evidence" value="ECO:0007669"/>
    <property type="project" value="UniProtKB-KW"/>
</dbReference>
<keyword evidence="7" id="KW-0472">Membrane</keyword>
<evidence type="ECO:0000259" key="11">
    <source>
        <dbReference type="PROSITE" id="PS51935"/>
    </source>
</evidence>
<evidence type="ECO:0000256" key="7">
    <source>
        <dbReference type="ARBA" id="ARBA00023136"/>
    </source>
</evidence>
<name>A0A5J6WSW9_9GAMM</name>
<keyword evidence="13" id="KW-1185">Reference proteome</keyword>
<evidence type="ECO:0000256" key="8">
    <source>
        <dbReference type="ARBA" id="ARBA00023139"/>
    </source>
</evidence>
<keyword evidence="4 10" id="KW-0732">Signal</keyword>
<evidence type="ECO:0000256" key="2">
    <source>
        <dbReference type="ARBA" id="ARBA00007074"/>
    </source>
</evidence>
<comment type="subcellular location">
    <subcellularLocation>
        <location evidence="1">Membrane</location>
        <topology evidence="1">Lipid-anchor</topology>
    </subcellularLocation>
</comment>
<accession>A0A5J6WSW9</accession>
<evidence type="ECO:0000256" key="3">
    <source>
        <dbReference type="ARBA" id="ARBA00022670"/>
    </source>
</evidence>
<dbReference type="SUPFAM" id="SSF54001">
    <property type="entry name" value="Cysteine proteinases"/>
    <property type="match status" value="1"/>
</dbReference>
<keyword evidence="8" id="KW-0564">Palmitate</keyword>
<dbReference type="KEGG" id="asim:FE240_04305"/>
<dbReference type="Pfam" id="PF00877">
    <property type="entry name" value="NLPC_P60"/>
    <property type="match status" value="1"/>
</dbReference>
<evidence type="ECO:0000256" key="1">
    <source>
        <dbReference type="ARBA" id="ARBA00004635"/>
    </source>
</evidence>
<dbReference type="InterPro" id="IPR052062">
    <property type="entry name" value="Murein_DD/LD_carboxypeptidase"/>
</dbReference>
<evidence type="ECO:0000256" key="9">
    <source>
        <dbReference type="ARBA" id="ARBA00023288"/>
    </source>
</evidence>
<proteinExistence type="inferred from homology"/>
<feature type="chain" id="PRO_5023856851" evidence="10">
    <location>
        <begin position="24"/>
        <end position="161"/>
    </location>
</feature>
<dbReference type="InterPro" id="IPR000064">
    <property type="entry name" value="NLP_P60_dom"/>
</dbReference>